<dbReference type="Gene3D" id="2.70.70.10">
    <property type="entry name" value="Glucose Permease (Domain IIA)"/>
    <property type="match status" value="1"/>
</dbReference>
<dbReference type="SUPFAM" id="SSF51261">
    <property type="entry name" value="Duplicated hybrid motif"/>
    <property type="match status" value="1"/>
</dbReference>
<evidence type="ECO:0000256" key="1">
    <source>
        <dbReference type="SAM" id="SignalP"/>
    </source>
</evidence>
<evidence type="ECO:0000313" key="3">
    <source>
        <dbReference type="Proteomes" id="UP000693972"/>
    </source>
</evidence>
<keyword evidence="1" id="KW-0732">Signal</keyword>
<name>A0A975YF82_9RHOB</name>
<feature type="chain" id="PRO_5037286988" evidence="1">
    <location>
        <begin position="21"/>
        <end position="381"/>
    </location>
</feature>
<reference evidence="2 3" key="1">
    <citation type="submission" date="2021-07" db="EMBL/GenBank/DDBJ databases">
        <title>Karlodiniumbacter phycospheric gen. nov., sp. nov., a phycosphere bacterium isolated from karlodinium veneficum.</title>
        <authorList>
            <person name="Peng Y."/>
            <person name="Jiang L."/>
            <person name="Lee J."/>
        </authorList>
    </citation>
    <scope>NUCLEOTIDE SEQUENCE</scope>
    <source>
        <strain evidence="2 3">N5</strain>
    </source>
</reference>
<feature type="signal peptide" evidence="1">
    <location>
        <begin position="1"/>
        <end position="20"/>
    </location>
</feature>
<proteinExistence type="predicted"/>
<dbReference type="EMBL" id="CP078073">
    <property type="protein sequence ID" value="QXL87098.1"/>
    <property type="molecule type" value="Genomic_DNA"/>
</dbReference>
<organism evidence="2">
    <name type="scientific">Gymnodinialimonas phycosphaerae</name>
    <dbReference type="NCBI Taxonomy" id="2841589"/>
    <lineage>
        <taxon>Bacteria</taxon>
        <taxon>Pseudomonadati</taxon>
        <taxon>Pseudomonadota</taxon>
        <taxon>Alphaproteobacteria</taxon>
        <taxon>Rhodobacterales</taxon>
        <taxon>Paracoccaceae</taxon>
        <taxon>Gymnodinialimonas</taxon>
    </lineage>
</organism>
<keyword evidence="3" id="KW-1185">Reference proteome</keyword>
<evidence type="ECO:0000313" key="2">
    <source>
        <dbReference type="EMBL" id="QXL87098.1"/>
    </source>
</evidence>
<sequence length="381" mass="39992">MRKLCAHLLGAALSALPLLAAVPVAAQGDPAMTAREASRMLEDAAAGLRDADGARDRVEALTETVRAYEHGLDALRAGIRDAALRERTILLVFDAERERLARLLGVLQRIEEAPAPATLLHPEGPLGTARLGMIVADVTPAVAREARALREQLEELAVLRALQDGAMGQLEAALVGVQDARSALSQAIADRVDLPERFAQDPDAMARILESVDSLGSFAAMLAETPAPAVDTIRDFASARGSLPLPALGSVVRGFNEFDAAGISRPGALLAVPQNALLVAPWPASVRYAGPLLDYGNVIILEPQGYYLLILAGAGDLFVTAGELVPSGAPLGLMPDAEGEIDEELIVSDALGGGVALTETLYMELRQGGSPVNPMEWFAAQ</sequence>
<dbReference type="AlphaFoldDB" id="A0A975YF82"/>
<dbReference type="Proteomes" id="UP000693972">
    <property type="component" value="Unassembled WGS sequence"/>
</dbReference>
<protein>
    <submittedName>
        <fullName evidence="2">Peptidase M23</fullName>
    </submittedName>
</protein>
<accession>A0A975YF82</accession>
<dbReference type="InterPro" id="IPR011055">
    <property type="entry name" value="Dup_hybrid_motif"/>
</dbReference>
<gene>
    <name evidence="2" type="ORF">KUL25_16930</name>
</gene>
<dbReference type="EMBL" id="JAIMBW010000001">
    <property type="protein sequence ID" value="MBY4894443.1"/>
    <property type="molecule type" value="Genomic_DNA"/>
</dbReference>